<dbReference type="EMBL" id="JADWDJ010000008">
    <property type="protein sequence ID" value="KAG5277107.1"/>
    <property type="molecule type" value="Genomic_DNA"/>
</dbReference>
<dbReference type="PANTHER" id="PTHR46609">
    <property type="entry name" value="EXONUCLEASE, PHAGE-TYPE/RECB, C-TERMINAL DOMAIN-CONTAINING PROTEIN"/>
    <property type="match status" value="1"/>
</dbReference>
<keyword evidence="3" id="KW-1185">Reference proteome</keyword>
<proteinExistence type="predicted"/>
<sequence length="187" mass="21378">MKEELSKYSNDWTAITKAEANQLERNTRLQNECNIWHKERQKRITASHFGTIMNRKKDCNESFLQNTFKNSNFKSKPTSYGQVNEKVAKTIYIKKRGCHLHSIGLVVNPLCPFLGASPDGVVCKDGQSGLIEIKCPYAARDFTVREAIEKVKLFCLEIDEGEDQISLKRSHNYFYQVQGQIMITGAP</sequence>
<name>A0AAV6GU00_9TELE</name>
<protein>
    <recommendedName>
        <fullName evidence="1">YqaJ viral recombinase domain-containing protein</fullName>
    </recommendedName>
</protein>
<accession>A0AAV6GU00</accession>
<dbReference type="GO" id="GO:0006281">
    <property type="term" value="P:DNA repair"/>
    <property type="evidence" value="ECO:0007669"/>
    <property type="project" value="UniProtKB-ARBA"/>
</dbReference>
<dbReference type="CDD" id="cd22343">
    <property type="entry name" value="PDDEXK_lambda_exonuclease-like"/>
    <property type="match status" value="1"/>
</dbReference>
<dbReference type="Proteomes" id="UP000823561">
    <property type="component" value="Chromosome 8"/>
</dbReference>
<dbReference type="PANTHER" id="PTHR46609:SF8">
    <property type="entry name" value="YQAJ VIRAL RECOMBINASE DOMAIN-CONTAINING PROTEIN"/>
    <property type="match status" value="1"/>
</dbReference>
<dbReference type="Gene3D" id="3.90.320.10">
    <property type="match status" value="1"/>
</dbReference>
<gene>
    <name evidence="2" type="ORF">AALO_G00113600</name>
</gene>
<reference evidence="2" key="1">
    <citation type="submission" date="2020-10" db="EMBL/GenBank/DDBJ databases">
        <title>Chromosome-scale genome assembly of the Allis shad, Alosa alosa.</title>
        <authorList>
            <person name="Margot Z."/>
            <person name="Christophe K."/>
            <person name="Cabau C."/>
            <person name="Louis A."/>
            <person name="Berthelot C."/>
            <person name="Parey E."/>
            <person name="Roest Crollius H."/>
            <person name="Montfort J."/>
            <person name="Robinson-Rechavi M."/>
            <person name="Bucao C."/>
            <person name="Bouchez O."/>
            <person name="Gislard M."/>
            <person name="Lluch J."/>
            <person name="Milhes M."/>
            <person name="Lampietro C."/>
            <person name="Lopez Roques C."/>
            <person name="Donnadieu C."/>
            <person name="Braasch I."/>
            <person name="Desvignes T."/>
            <person name="Postlethwait J."/>
            <person name="Bobe J."/>
            <person name="Guiguen Y."/>
        </authorList>
    </citation>
    <scope>NUCLEOTIDE SEQUENCE</scope>
    <source>
        <strain evidence="2">M-15738</strain>
        <tissue evidence="2">Blood</tissue>
    </source>
</reference>
<evidence type="ECO:0000313" key="2">
    <source>
        <dbReference type="EMBL" id="KAG5277107.1"/>
    </source>
</evidence>
<dbReference type="InterPro" id="IPR051703">
    <property type="entry name" value="NF-kappa-B_Signaling_Reg"/>
</dbReference>
<dbReference type="InterPro" id="IPR011604">
    <property type="entry name" value="PDDEXK-like_dom_sf"/>
</dbReference>
<evidence type="ECO:0000259" key="1">
    <source>
        <dbReference type="Pfam" id="PF09588"/>
    </source>
</evidence>
<dbReference type="Pfam" id="PF09588">
    <property type="entry name" value="YqaJ"/>
    <property type="match status" value="1"/>
</dbReference>
<organism evidence="2 3">
    <name type="scientific">Alosa alosa</name>
    <name type="common">allis shad</name>
    <dbReference type="NCBI Taxonomy" id="278164"/>
    <lineage>
        <taxon>Eukaryota</taxon>
        <taxon>Metazoa</taxon>
        <taxon>Chordata</taxon>
        <taxon>Craniata</taxon>
        <taxon>Vertebrata</taxon>
        <taxon>Euteleostomi</taxon>
        <taxon>Actinopterygii</taxon>
        <taxon>Neopterygii</taxon>
        <taxon>Teleostei</taxon>
        <taxon>Clupei</taxon>
        <taxon>Clupeiformes</taxon>
        <taxon>Clupeoidei</taxon>
        <taxon>Clupeidae</taxon>
        <taxon>Alosa</taxon>
    </lineage>
</organism>
<evidence type="ECO:0000313" key="3">
    <source>
        <dbReference type="Proteomes" id="UP000823561"/>
    </source>
</evidence>
<comment type="caution">
    <text evidence="2">The sequence shown here is derived from an EMBL/GenBank/DDBJ whole genome shotgun (WGS) entry which is preliminary data.</text>
</comment>
<dbReference type="InterPro" id="IPR011335">
    <property type="entry name" value="Restrct_endonuc-II-like"/>
</dbReference>
<dbReference type="SUPFAM" id="SSF52980">
    <property type="entry name" value="Restriction endonuclease-like"/>
    <property type="match status" value="1"/>
</dbReference>
<feature type="domain" description="YqaJ viral recombinase" evidence="1">
    <location>
        <begin position="36"/>
        <end position="186"/>
    </location>
</feature>
<dbReference type="AlphaFoldDB" id="A0AAV6GU00"/>
<dbReference type="InterPro" id="IPR019080">
    <property type="entry name" value="YqaJ_viral_recombinase"/>
</dbReference>